<evidence type="ECO:0000313" key="2">
    <source>
        <dbReference type="Proteomes" id="UP000247702"/>
    </source>
</evidence>
<proteinExistence type="predicted"/>
<dbReference type="Proteomes" id="UP000247702">
    <property type="component" value="Unassembled WGS sequence"/>
</dbReference>
<name>A0A2Z6QTT9_9GLOM</name>
<accession>A0A2Z6QTT9</accession>
<organism evidence="1 2">
    <name type="scientific">Rhizophagus clarus</name>
    <dbReference type="NCBI Taxonomy" id="94130"/>
    <lineage>
        <taxon>Eukaryota</taxon>
        <taxon>Fungi</taxon>
        <taxon>Fungi incertae sedis</taxon>
        <taxon>Mucoromycota</taxon>
        <taxon>Glomeromycotina</taxon>
        <taxon>Glomeromycetes</taxon>
        <taxon>Glomerales</taxon>
        <taxon>Glomeraceae</taxon>
        <taxon>Rhizophagus</taxon>
    </lineage>
</organism>
<keyword evidence="2" id="KW-1185">Reference proteome</keyword>
<dbReference type="EMBL" id="BEXD01000047">
    <property type="protein sequence ID" value="GBB83736.1"/>
    <property type="molecule type" value="Genomic_DNA"/>
</dbReference>
<dbReference type="AlphaFoldDB" id="A0A2Z6QTT9"/>
<sequence>MSAYNKPLAHLRHDINRATFDGYMKCIVYDDPSLTVITPPPLKHDTAVERKVGTVLLTWITIDRFIKMFVDSWLLTMRIKSQFKVLLQQVLI</sequence>
<reference evidence="1 2" key="1">
    <citation type="submission" date="2017-11" db="EMBL/GenBank/DDBJ databases">
        <title>The genome of Rhizophagus clarus HR1 reveals common genetic basis of auxotrophy among arbuscular mycorrhizal fungi.</title>
        <authorList>
            <person name="Kobayashi Y."/>
        </authorList>
    </citation>
    <scope>NUCLEOTIDE SEQUENCE [LARGE SCALE GENOMIC DNA]</scope>
    <source>
        <strain evidence="1 2">HR1</strain>
    </source>
</reference>
<protein>
    <submittedName>
        <fullName evidence="1">Uncharacterized protein</fullName>
    </submittedName>
</protein>
<evidence type="ECO:0000313" key="1">
    <source>
        <dbReference type="EMBL" id="GBB83736.1"/>
    </source>
</evidence>
<comment type="caution">
    <text evidence="1">The sequence shown here is derived from an EMBL/GenBank/DDBJ whole genome shotgun (WGS) entry which is preliminary data.</text>
</comment>
<gene>
    <name evidence="1" type="ORF">RclHR1_01040041</name>
</gene>